<organism evidence="1 2">
    <name type="scientific">Persea americana</name>
    <name type="common">Avocado</name>
    <dbReference type="NCBI Taxonomy" id="3435"/>
    <lineage>
        <taxon>Eukaryota</taxon>
        <taxon>Viridiplantae</taxon>
        <taxon>Streptophyta</taxon>
        <taxon>Embryophyta</taxon>
        <taxon>Tracheophyta</taxon>
        <taxon>Spermatophyta</taxon>
        <taxon>Magnoliopsida</taxon>
        <taxon>Magnoliidae</taxon>
        <taxon>Laurales</taxon>
        <taxon>Lauraceae</taxon>
        <taxon>Persea</taxon>
    </lineage>
</organism>
<protein>
    <submittedName>
        <fullName evidence="1">Uncharacterized protein</fullName>
    </submittedName>
</protein>
<gene>
    <name evidence="1" type="ORF">MRB53_009688</name>
</gene>
<name>A0ACC2LQV5_PERAE</name>
<evidence type="ECO:0000313" key="1">
    <source>
        <dbReference type="EMBL" id="KAJ8635421.1"/>
    </source>
</evidence>
<dbReference type="EMBL" id="CM056811">
    <property type="protein sequence ID" value="KAJ8635421.1"/>
    <property type="molecule type" value="Genomic_DNA"/>
</dbReference>
<comment type="caution">
    <text evidence="1">The sequence shown here is derived from an EMBL/GenBank/DDBJ whole genome shotgun (WGS) entry which is preliminary data.</text>
</comment>
<sequence length="752" mass="80589">MRNNFPSRNGESNPRVSGKERRGLSRVCGFRSEESGSGIHSGESLEKGKRKIVNHEERGEGFAGNGWLQPQSCCWGFSFKHPDGFGKASSAKDRLVESYKRSFHGFAASLTEEEQQKIARMEGVLSVFPSKTYQLHTTRSWDFVGLLEPGKREIEKESDVIIGILDTGIWPESESFSDEGFGPPPRKWKGICQTDGNFTCNNKVIGARYYKDMTSARDTSGHGTHTASTAAGRRVKGVSFFGIAQGYAKGAVPSARIAVYKVCDVNGCSESSILAGFDDAIADGVDILSVSIGFNSAENYSSDSLAIGSFQAMLRGILTSQAAGNSGPDPGTISSVAPWVFSVAASSIDRQIVTDAIVGDKFFRGRSINSFSSTKSVPLILAANASTSCNSTAAGACLPECLDRKLVKGKIIFCERINMGHGALSSGALGQIMQYEGEIDSPRIFPLPSTIVDMAKGDTIKSYIKSTKNPQAKILKSVAIRDKTAPVVVSFSSRGPNLISSNILKPDITAPGVGIIAAYSPAASLTSFKQDKRSAKYSILSGTSMSCPHVSGAAAYVKVFHPDWSPAAIKSALMTTAFPINPRKNVDMEFAYGAGQINPVNAVNPGLVYDANKDDYIQFLCNEGHTAEEIRLISGANIQCRKTNGTAGDLNYPSIQLLVDKNKAFSRKFSRSVTNVGTPVSTYMAVVKQLPRLQIAVNPSVLSFKSINEKHSFVVTVTGKVLSNANVISTSLVWSDGVHSVRSPIVVYTSTA</sequence>
<keyword evidence="2" id="KW-1185">Reference proteome</keyword>
<evidence type="ECO:0000313" key="2">
    <source>
        <dbReference type="Proteomes" id="UP001234297"/>
    </source>
</evidence>
<accession>A0ACC2LQV5</accession>
<dbReference type="Proteomes" id="UP001234297">
    <property type="component" value="Chromosome 3"/>
</dbReference>
<proteinExistence type="predicted"/>
<reference evidence="1 2" key="1">
    <citation type="journal article" date="2022" name="Hortic Res">
        <title>A haplotype resolved chromosomal level avocado genome allows analysis of novel avocado genes.</title>
        <authorList>
            <person name="Nath O."/>
            <person name="Fletcher S.J."/>
            <person name="Hayward A."/>
            <person name="Shaw L.M."/>
            <person name="Masouleh A.K."/>
            <person name="Furtado A."/>
            <person name="Henry R.J."/>
            <person name="Mitter N."/>
        </authorList>
    </citation>
    <scope>NUCLEOTIDE SEQUENCE [LARGE SCALE GENOMIC DNA]</scope>
    <source>
        <strain evidence="2">cv. Hass</strain>
    </source>
</reference>